<protein>
    <recommendedName>
        <fullName evidence="4">DUF4367 domain-containing protein</fullName>
    </recommendedName>
</protein>
<keyword evidence="1" id="KW-0812">Transmembrane</keyword>
<reference evidence="2 3" key="1">
    <citation type="submission" date="2023-04" db="EMBL/GenBank/DDBJ databases">
        <title>Clostridium tannerae sp. nov., isolated from the fecal material of an alpaca.</title>
        <authorList>
            <person name="Miller S."/>
            <person name="Hendry M."/>
            <person name="King J."/>
            <person name="Sankaranarayanan K."/>
            <person name="Lawson P.A."/>
        </authorList>
    </citation>
    <scope>NUCLEOTIDE SEQUENCE [LARGE SCALE GENOMIC DNA]</scope>
    <source>
        <strain evidence="2 3">A1-XYC3</strain>
    </source>
</reference>
<feature type="transmembrane region" description="Helical" evidence="1">
    <location>
        <begin position="51"/>
        <end position="69"/>
    </location>
</feature>
<evidence type="ECO:0000313" key="3">
    <source>
        <dbReference type="Proteomes" id="UP001281656"/>
    </source>
</evidence>
<dbReference type="RefSeq" id="WP_318799312.1">
    <property type="nucleotide sequence ID" value="NZ_JARUJP010000047.1"/>
</dbReference>
<evidence type="ECO:0000256" key="1">
    <source>
        <dbReference type="SAM" id="Phobius"/>
    </source>
</evidence>
<keyword evidence="1" id="KW-0472">Membrane</keyword>
<evidence type="ECO:0008006" key="4">
    <source>
        <dbReference type="Google" id="ProtNLM"/>
    </source>
</evidence>
<proteinExistence type="predicted"/>
<name>A0ABU4JY89_9CLOT</name>
<gene>
    <name evidence="2" type="ORF">P8V03_18595</name>
</gene>
<dbReference type="EMBL" id="JARUJP010000047">
    <property type="protein sequence ID" value="MDW8803141.1"/>
    <property type="molecule type" value="Genomic_DNA"/>
</dbReference>
<organism evidence="2 3">
    <name type="scientific">Clostridium tanneri</name>
    <dbReference type="NCBI Taxonomy" id="3037988"/>
    <lineage>
        <taxon>Bacteria</taxon>
        <taxon>Bacillati</taxon>
        <taxon>Bacillota</taxon>
        <taxon>Clostridia</taxon>
        <taxon>Eubacteriales</taxon>
        <taxon>Clostridiaceae</taxon>
        <taxon>Clostridium</taxon>
    </lineage>
</organism>
<evidence type="ECO:0000313" key="2">
    <source>
        <dbReference type="EMBL" id="MDW8803141.1"/>
    </source>
</evidence>
<keyword evidence="3" id="KW-1185">Reference proteome</keyword>
<accession>A0ABU4JY89</accession>
<dbReference type="Proteomes" id="UP001281656">
    <property type="component" value="Unassembled WGS sequence"/>
</dbReference>
<keyword evidence="1" id="KW-1133">Transmembrane helix</keyword>
<sequence length="313" mass="36285">MCNDLFDEKFKSSLNISNYYEKPSKNIFEQAWSNRNNLESKASKSKLTRNIAASFILCTILFSGIALSMSSDVRVLAKETYRTLRSIFILEKSGDDYKIVEKSEEYLIPVYNYGGMLITDSNRSKFEKRIGFSIYLPEKIAEDFQIHTNSGKPDIQACVSVYNIKLDDAEKLSQNFYEFISKDVESNETKKFEKKLSVYSCYSDNKGHNYLLSMEKKDKSTRETERKDKFKELNIENIKCKVLESTRTFTKAGGNLYLSDIKSKPDEIVKVKHIQWEADGISFSLINLNNNETDIDNASKFIKEYMKTYKNKE</sequence>
<comment type="caution">
    <text evidence="2">The sequence shown here is derived from an EMBL/GenBank/DDBJ whole genome shotgun (WGS) entry which is preliminary data.</text>
</comment>